<evidence type="ECO:0000313" key="7">
    <source>
        <dbReference type="Proteomes" id="UP001165941"/>
    </source>
</evidence>
<evidence type="ECO:0000256" key="1">
    <source>
        <dbReference type="ARBA" id="ARBA00004308"/>
    </source>
</evidence>
<dbReference type="EMBL" id="PGGH01091308">
    <property type="protein sequence ID" value="NIG59239.1"/>
    <property type="molecule type" value="Genomic_DNA"/>
</dbReference>
<feature type="compositionally biased region" description="Polar residues" evidence="5">
    <location>
        <begin position="13"/>
        <end position="34"/>
    </location>
</feature>
<dbReference type="PANTHER" id="PTHR14514:SF4">
    <property type="entry name" value="NESPRIN-2"/>
    <property type="match status" value="1"/>
</dbReference>
<evidence type="ECO:0000313" key="6">
    <source>
        <dbReference type="EMBL" id="NIG59239.1"/>
    </source>
</evidence>
<evidence type="ECO:0000256" key="2">
    <source>
        <dbReference type="ARBA" id="ARBA00022553"/>
    </source>
</evidence>
<proteinExistence type="predicted"/>
<evidence type="ECO:0000256" key="3">
    <source>
        <dbReference type="ARBA" id="ARBA00022737"/>
    </source>
</evidence>
<evidence type="ECO:0000256" key="4">
    <source>
        <dbReference type="ARBA" id="ARBA00023136"/>
    </source>
</evidence>
<sequence length="247" mass="27727">MCDSSMAQIFAQDSLNTEQGPEVSLSPNQTQEGTTPPIKFAAPGFPDEQGAFEATVEKARPKPAEVLHVCKNQVAELELWLQQANVAFEPETLDADMQQVVEQQLVGCQAMLTEIEHKVASLLENCKDQGLGDSGATQQEAEALSLKLKTVKCNLEKVQMMLQEKYSENQHSTMLKKSSEHQKVLQPDNLSEFESVVTERPQFSRQKDFQQQQVISAPNSYEDKNKAFCMEFPIELNTERPLECFLT</sequence>
<gene>
    <name evidence="6" type="ORF">BU61_2579</name>
</gene>
<keyword evidence="7" id="KW-1185">Reference proteome</keyword>
<dbReference type="PANTHER" id="PTHR14514">
    <property type="entry name" value="PKA ANCHORING PROTEIN"/>
    <property type="match status" value="1"/>
</dbReference>
<keyword evidence="4" id="KW-0472">Membrane</keyword>
<evidence type="ECO:0000256" key="5">
    <source>
        <dbReference type="SAM" id="MobiDB-lite"/>
    </source>
</evidence>
<dbReference type="Proteomes" id="UP001165941">
    <property type="component" value="Unassembled WGS sequence"/>
</dbReference>
<reference evidence="6" key="1">
    <citation type="submission" date="2018-05" db="EMBL/GenBank/DDBJ databases">
        <authorList>
            <person name="Pedro S.L.S."/>
            <person name="Freitas R.C."/>
            <person name="Barreto A.S."/>
            <person name="Lima A.O.S."/>
        </authorList>
    </citation>
    <scope>NUCLEOTIDE SEQUENCE</scope>
    <source>
        <strain evidence="6">BP203</strain>
        <tissue evidence="6">Muscle</tissue>
    </source>
</reference>
<name>A0ABX0S5I4_PONBL</name>
<protein>
    <submittedName>
        <fullName evidence="6">Nesprin-2 isoform X3</fullName>
    </submittedName>
</protein>
<accession>A0ABX0S5I4</accession>
<comment type="subcellular location">
    <subcellularLocation>
        <location evidence="1">Endomembrane system</location>
    </subcellularLocation>
</comment>
<organism evidence="6 7">
    <name type="scientific">Pontoporia blainvillei</name>
    <name type="common">Franciscana</name>
    <name type="synonym">Delphinus blainvillei</name>
    <dbReference type="NCBI Taxonomy" id="48723"/>
    <lineage>
        <taxon>Eukaryota</taxon>
        <taxon>Metazoa</taxon>
        <taxon>Chordata</taxon>
        <taxon>Craniata</taxon>
        <taxon>Vertebrata</taxon>
        <taxon>Euteleostomi</taxon>
        <taxon>Mammalia</taxon>
        <taxon>Eutheria</taxon>
        <taxon>Laurasiatheria</taxon>
        <taxon>Artiodactyla</taxon>
        <taxon>Whippomorpha</taxon>
        <taxon>Cetacea</taxon>
        <taxon>Odontoceti</taxon>
        <taxon>Pontoporiidae</taxon>
        <taxon>Pontoporia</taxon>
    </lineage>
</organism>
<keyword evidence="2" id="KW-0597">Phosphoprotein</keyword>
<feature type="region of interest" description="Disordered" evidence="5">
    <location>
        <begin position="13"/>
        <end position="37"/>
    </location>
</feature>
<comment type="caution">
    <text evidence="6">The sequence shown here is derived from an EMBL/GenBank/DDBJ whole genome shotgun (WGS) entry which is preliminary data.</text>
</comment>
<keyword evidence="3" id="KW-0677">Repeat</keyword>